<protein>
    <recommendedName>
        <fullName evidence="1">Myb/SANT-like DNA-binding domain-containing protein</fullName>
    </recommendedName>
</protein>
<dbReference type="PANTHER" id="PTHR23098:SF16">
    <property type="entry name" value="REGULATORY PROTEIN ZESTE"/>
    <property type="match status" value="1"/>
</dbReference>
<dbReference type="Proteomes" id="UP001519460">
    <property type="component" value="Unassembled WGS sequence"/>
</dbReference>
<dbReference type="InterPro" id="IPR028002">
    <property type="entry name" value="Myb_DNA-bind_5"/>
</dbReference>
<comment type="caution">
    <text evidence="2">The sequence shown here is derived from an EMBL/GenBank/DDBJ whole genome shotgun (WGS) entry which is preliminary data.</text>
</comment>
<keyword evidence="3" id="KW-1185">Reference proteome</keyword>
<name>A0ABD0KMS1_9CAEN</name>
<evidence type="ECO:0000313" key="2">
    <source>
        <dbReference type="EMBL" id="KAK7488546.1"/>
    </source>
</evidence>
<accession>A0ABD0KMS1</accession>
<dbReference type="Pfam" id="PF13873">
    <property type="entry name" value="Myb_DNA-bind_5"/>
    <property type="match status" value="1"/>
</dbReference>
<gene>
    <name evidence="2" type="ORF">BaRGS_00020163</name>
</gene>
<dbReference type="PANTHER" id="PTHR23098">
    <property type="entry name" value="AGAP001331-PA-RELATED"/>
    <property type="match status" value="1"/>
</dbReference>
<feature type="domain" description="Myb/SANT-like DNA-binding" evidence="1">
    <location>
        <begin position="12"/>
        <end position="81"/>
    </location>
</feature>
<organism evidence="2 3">
    <name type="scientific">Batillaria attramentaria</name>
    <dbReference type="NCBI Taxonomy" id="370345"/>
    <lineage>
        <taxon>Eukaryota</taxon>
        <taxon>Metazoa</taxon>
        <taxon>Spiralia</taxon>
        <taxon>Lophotrochozoa</taxon>
        <taxon>Mollusca</taxon>
        <taxon>Gastropoda</taxon>
        <taxon>Caenogastropoda</taxon>
        <taxon>Sorbeoconcha</taxon>
        <taxon>Cerithioidea</taxon>
        <taxon>Batillariidae</taxon>
        <taxon>Batillaria</taxon>
    </lineage>
</organism>
<evidence type="ECO:0000259" key="1">
    <source>
        <dbReference type="Pfam" id="PF13873"/>
    </source>
</evidence>
<sequence length="609" mass="68743">MKLSGEAHKRHRKPNWTDDEVVKMLEEISFEKTLLMSSFQNITRAKKNIAWDLITERINAVGGNQRDVCEVKKKWKDMKKAAIDRPNVMKKTGGGGKVPEVPYEGLIMDIVGTDTHLRSGIPGSQLTDSWNNTELEETDSVLLHETQLDSDPHHARRLKGRDSWCFYNRAEARGDPRPRHQGNVTTPINREVARQIVPVYRKLADPELLRRCLRGMTRNTNESLHGVIWSRCLKHTFASHDKPMSSSWLRTQVALLDEVFAFAAMRPEDILPSTSCRKTDCLCEYCANMDLKLEALRLFVAKKGLQGATHQDRHDLSRSTLCAKGVTGEYRRLCLDRACVSCGTTAIENRLQPLLETHTEEVIQYQTWGTVEEGDFVSKTNNIITPYSSDDDEMLEEPFRWECAICGVRAPLDRLLVNAENFGDLKAVDSRGHIWMQCATLYCHKKERPHCEALGIHLEWLDLKETLHHPRTASTKVDITIGAVLEIFAWRENIGQTQEAAAKLARSLAGLPVDTMVSSTRGAILRQQTKRKKSRGQRCTGFLQSPFPFLKNRTELPVPQTSTPVLPPTNVSVSNDSSSIPVPSVPSVLLPAHPALNPRLTFVCRVIHK</sequence>
<reference evidence="2 3" key="1">
    <citation type="journal article" date="2023" name="Sci. Data">
        <title>Genome assembly of the Korean intertidal mud-creeper Batillaria attramentaria.</title>
        <authorList>
            <person name="Patra A.K."/>
            <person name="Ho P.T."/>
            <person name="Jun S."/>
            <person name="Lee S.J."/>
            <person name="Kim Y."/>
            <person name="Won Y.J."/>
        </authorList>
    </citation>
    <scope>NUCLEOTIDE SEQUENCE [LARGE SCALE GENOMIC DNA]</scope>
    <source>
        <strain evidence="2">Wonlab-2016</strain>
    </source>
</reference>
<dbReference type="EMBL" id="JACVVK020000149">
    <property type="protein sequence ID" value="KAK7488546.1"/>
    <property type="molecule type" value="Genomic_DNA"/>
</dbReference>
<evidence type="ECO:0000313" key="3">
    <source>
        <dbReference type="Proteomes" id="UP001519460"/>
    </source>
</evidence>
<proteinExistence type="predicted"/>
<dbReference type="AlphaFoldDB" id="A0ABD0KMS1"/>